<evidence type="ECO:0000313" key="2">
    <source>
        <dbReference type="Proteomes" id="UP000886520"/>
    </source>
</evidence>
<reference evidence="1" key="1">
    <citation type="submission" date="2021-01" db="EMBL/GenBank/DDBJ databases">
        <title>Adiantum capillus-veneris genome.</title>
        <authorList>
            <person name="Fang Y."/>
            <person name="Liao Q."/>
        </authorList>
    </citation>
    <scope>NUCLEOTIDE SEQUENCE</scope>
    <source>
        <strain evidence="1">H3</strain>
        <tissue evidence="1">Leaf</tissue>
    </source>
</reference>
<dbReference type="Proteomes" id="UP000886520">
    <property type="component" value="Chromosome 12"/>
</dbReference>
<dbReference type="EMBL" id="JABFUD020000012">
    <property type="protein sequence ID" value="KAI5072145.1"/>
    <property type="molecule type" value="Genomic_DNA"/>
</dbReference>
<sequence length="61" mass="6482">MGGVHSFACKINRGFGRKMPPLAPGRSAPPPVGVPLLVNSLHTCLPRLKSGTHGLELHNMQ</sequence>
<comment type="caution">
    <text evidence="1">The sequence shown here is derived from an EMBL/GenBank/DDBJ whole genome shotgun (WGS) entry which is preliminary data.</text>
</comment>
<proteinExistence type="predicted"/>
<organism evidence="1 2">
    <name type="scientific">Adiantum capillus-veneris</name>
    <name type="common">Maidenhair fern</name>
    <dbReference type="NCBI Taxonomy" id="13818"/>
    <lineage>
        <taxon>Eukaryota</taxon>
        <taxon>Viridiplantae</taxon>
        <taxon>Streptophyta</taxon>
        <taxon>Embryophyta</taxon>
        <taxon>Tracheophyta</taxon>
        <taxon>Polypodiopsida</taxon>
        <taxon>Polypodiidae</taxon>
        <taxon>Polypodiales</taxon>
        <taxon>Pteridineae</taxon>
        <taxon>Pteridaceae</taxon>
        <taxon>Vittarioideae</taxon>
        <taxon>Adiantum</taxon>
    </lineage>
</organism>
<dbReference type="AlphaFoldDB" id="A0A9D4ZGB7"/>
<name>A0A9D4ZGB7_ADICA</name>
<protein>
    <submittedName>
        <fullName evidence="1">Uncharacterized protein</fullName>
    </submittedName>
</protein>
<evidence type="ECO:0000313" key="1">
    <source>
        <dbReference type="EMBL" id="KAI5072145.1"/>
    </source>
</evidence>
<keyword evidence="2" id="KW-1185">Reference proteome</keyword>
<accession>A0A9D4ZGB7</accession>
<gene>
    <name evidence="1" type="ORF">GOP47_0012251</name>
</gene>